<keyword evidence="5" id="KW-1185">Reference proteome</keyword>
<dbReference type="GO" id="GO:0006508">
    <property type="term" value="P:proteolysis"/>
    <property type="evidence" value="ECO:0007669"/>
    <property type="project" value="InterPro"/>
</dbReference>
<evidence type="ECO:0000256" key="1">
    <source>
        <dbReference type="SAM" id="SignalP"/>
    </source>
</evidence>
<dbReference type="Proteomes" id="UP000469558">
    <property type="component" value="Unassembled WGS sequence"/>
</dbReference>
<dbReference type="InterPro" id="IPR029045">
    <property type="entry name" value="ClpP/crotonase-like_dom_sf"/>
</dbReference>
<accession>A0A8T9CE97</accession>
<feature type="domain" description="Tail specific protease" evidence="2">
    <location>
        <begin position="357"/>
        <end position="582"/>
    </location>
</feature>
<feature type="signal peptide" evidence="1">
    <location>
        <begin position="1"/>
        <end position="20"/>
    </location>
</feature>
<name>A0A8T9CE97_9HELO</name>
<reference evidence="4 5" key="1">
    <citation type="submission" date="2018-05" db="EMBL/GenBank/DDBJ databases">
        <title>Genome sequencing and assembly of the regulated plant pathogen Lachnellula willkommii and related sister species for the development of diagnostic species identification markers.</title>
        <authorList>
            <person name="Giroux E."/>
            <person name="Bilodeau G."/>
        </authorList>
    </citation>
    <scope>NUCLEOTIDE SEQUENCE [LARGE SCALE GENOMIC DNA]</scope>
    <source>
        <strain evidence="4 5">CBS 268.59</strain>
    </source>
</reference>
<protein>
    <submittedName>
        <fullName evidence="4">Peptidase S41 family protein</fullName>
    </submittedName>
</protein>
<dbReference type="Gene3D" id="3.90.226.10">
    <property type="entry name" value="2-enoyl-CoA Hydratase, Chain A, domain 1"/>
    <property type="match status" value="1"/>
</dbReference>
<dbReference type="InterPro" id="IPR005151">
    <property type="entry name" value="Tail-specific_protease"/>
</dbReference>
<dbReference type="Pfam" id="PF23658">
    <property type="entry name" value="PDZ_CPAF_rel"/>
    <property type="match status" value="1"/>
</dbReference>
<dbReference type="PANTHER" id="PTHR37049:SF4">
    <property type="entry name" value="RHODANESE DOMAIN-CONTAINING PROTEIN"/>
    <property type="match status" value="1"/>
</dbReference>
<dbReference type="PANTHER" id="PTHR37049">
    <property type="entry name" value="PEPTIDASE S41 FAMILY PROTEIN"/>
    <property type="match status" value="1"/>
</dbReference>
<comment type="caution">
    <text evidence="4">The sequence shown here is derived from an EMBL/GenBank/DDBJ whole genome shotgun (WGS) entry which is preliminary data.</text>
</comment>
<feature type="chain" id="PRO_5035784058" evidence="1">
    <location>
        <begin position="21"/>
        <end position="753"/>
    </location>
</feature>
<evidence type="ECO:0000313" key="5">
    <source>
        <dbReference type="Proteomes" id="UP000469558"/>
    </source>
</evidence>
<dbReference type="EMBL" id="QGMK01000147">
    <property type="protein sequence ID" value="TVY83851.1"/>
    <property type="molecule type" value="Genomic_DNA"/>
</dbReference>
<gene>
    <name evidence="4" type="primary">ustP_2</name>
    <name evidence="4" type="ORF">LSUE1_G001629</name>
</gene>
<evidence type="ECO:0000313" key="4">
    <source>
        <dbReference type="EMBL" id="TVY83851.1"/>
    </source>
</evidence>
<dbReference type="OrthoDB" id="27214at2759"/>
<evidence type="ECO:0000259" key="3">
    <source>
        <dbReference type="Pfam" id="PF23658"/>
    </source>
</evidence>
<evidence type="ECO:0000259" key="2">
    <source>
        <dbReference type="Pfam" id="PF03572"/>
    </source>
</evidence>
<dbReference type="InterPro" id="IPR052766">
    <property type="entry name" value="S41A_metabolite_peptidase"/>
</dbReference>
<proteinExistence type="predicted"/>
<feature type="domain" description="CPAF-like PDZ" evidence="3">
    <location>
        <begin position="163"/>
        <end position="278"/>
    </location>
</feature>
<dbReference type="Pfam" id="PF03572">
    <property type="entry name" value="Peptidase_S41"/>
    <property type="match status" value="1"/>
</dbReference>
<dbReference type="InterPro" id="IPR056186">
    <property type="entry name" value="PDZ_CPAF-rel"/>
</dbReference>
<sequence length="753" mass="79903">MLFPISSIIVLVVGSVVASAASNKTAVNGTESCGVITKQLLEFYGNNSNTAQPFLFKPSLAHDCLQSSAIDNQLAASYVTEIKKYIQFQSTLAYLKNPPVDYYYPAVDILGGLDAIGSKAAAGGYKSQYAFDLALNTLVNSAHDGHFSLDTCTGGTIRFKRGRSPLGFVSVSKDGVALPEIFLYNDMLISKNVGIQSVAKINGQNATAVLQNFALFARSDLDSSYNDLFTNYGFAPVTETFDGSFSVPGVYQYPGDHTNITYSNGTTVSFENFATTSAKAWSSKIVDGNSFFKANCIFDKAATTSNTTSSPTSTASLTPATGTTAPTLLGYPYKPIVKDPSNQIAGYFMNGTGYADTAILRVATFENATADETLAPKTFQNTTRDFFAAARAANKTRIIIDVSGNPGGNTILPNDIFKRLFPGIEPYGGSRLRGNDAANIFGATLAAIPDSSLAITSSDNAALQAAKAQVIVSAWDYRSALTADLQNFTGWTSGQRPYFPSVKNNNDTFLAISRPPVNSSFYDITTDSVIPYGTATPPENPQPFLPQNVVLLTDGICASACSIFAEFLTRQAGTKTIVVGGRPQKGPMQAIGGVKGSQAFVYASLQQSSTTVLDPLLSQFIPQALLPSINSTLPGLIDLPLGDPSPAGLKNYGINLRDTIPLGDTQGIPLQFVFEPADCRIFYTPETVFNPSALWEQAHDIAWKGGKCAWGGISSNISSSSNPRPVSPTTNGAVKMTGGFSMMVVALAVAVLI</sequence>
<organism evidence="4 5">
    <name type="scientific">Lachnellula suecica</name>
    <dbReference type="NCBI Taxonomy" id="602035"/>
    <lineage>
        <taxon>Eukaryota</taxon>
        <taxon>Fungi</taxon>
        <taxon>Dikarya</taxon>
        <taxon>Ascomycota</taxon>
        <taxon>Pezizomycotina</taxon>
        <taxon>Leotiomycetes</taxon>
        <taxon>Helotiales</taxon>
        <taxon>Lachnaceae</taxon>
        <taxon>Lachnellula</taxon>
    </lineage>
</organism>
<keyword evidence="1" id="KW-0732">Signal</keyword>
<dbReference type="GO" id="GO:0008236">
    <property type="term" value="F:serine-type peptidase activity"/>
    <property type="evidence" value="ECO:0007669"/>
    <property type="project" value="InterPro"/>
</dbReference>
<dbReference type="SUPFAM" id="SSF52096">
    <property type="entry name" value="ClpP/crotonase"/>
    <property type="match status" value="1"/>
</dbReference>
<dbReference type="AlphaFoldDB" id="A0A8T9CE97"/>